<accession>A0A7L0JFV6</accession>
<feature type="non-terminal residue" evidence="13">
    <location>
        <position position="1"/>
    </location>
</feature>
<evidence type="ECO:0000259" key="12">
    <source>
        <dbReference type="PROSITE" id="PS50157"/>
    </source>
</evidence>
<dbReference type="InterPro" id="IPR013087">
    <property type="entry name" value="Znf_C2H2_type"/>
</dbReference>
<evidence type="ECO:0000256" key="7">
    <source>
        <dbReference type="ARBA" id="ARBA00023015"/>
    </source>
</evidence>
<evidence type="ECO:0000313" key="13">
    <source>
        <dbReference type="EMBL" id="NXK42283.1"/>
    </source>
</evidence>
<evidence type="ECO:0000256" key="6">
    <source>
        <dbReference type="ARBA" id="ARBA00022833"/>
    </source>
</evidence>
<reference evidence="13 14" key="1">
    <citation type="submission" date="2019-09" db="EMBL/GenBank/DDBJ databases">
        <title>Bird 10,000 Genomes (B10K) Project - Family phase.</title>
        <authorList>
            <person name="Zhang G."/>
        </authorList>
    </citation>
    <scope>NUCLEOTIDE SEQUENCE [LARGE SCALE GENOMIC DNA]</scope>
    <source>
        <strain evidence="13">B10K-DU-007-02</strain>
        <tissue evidence="13">Mixed tissue sample</tissue>
    </source>
</reference>
<protein>
    <submittedName>
        <fullName evidence="13">ZSC29 protein</fullName>
    </submittedName>
</protein>
<dbReference type="PROSITE" id="PS00028">
    <property type="entry name" value="ZINC_FINGER_C2H2_1"/>
    <property type="match status" value="1"/>
</dbReference>
<evidence type="ECO:0000256" key="2">
    <source>
        <dbReference type="ARBA" id="ARBA00006991"/>
    </source>
</evidence>
<feature type="non-terminal residue" evidence="13">
    <location>
        <position position="56"/>
    </location>
</feature>
<keyword evidence="10" id="KW-0539">Nucleus</keyword>
<comment type="subcellular location">
    <subcellularLocation>
        <location evidence="1">Nucleus</location>
    </subcellularLocation>
</comment>
<dbReference type="PANTHER" id="PTHR14196">
    <property type="entry name" value="ODD-SKIPPED - RELATED"/>
    <property type="match status" value="1"/>
</dbReference>
<dbReference type="SUPFAM" id="SSF57667">
    <property type="entry name" value="beta-beta-alpha zinc fingers"/>
    <property type="match status" value="1"/>
</dbReference>
<evidence type="ECO:0000256" key="1">
    <source>
        <dbReference type="ARBA" id="ARBA00004123"/>
    </source>
</evidence>
<dbReference type="Proteomes" id="UP000520962">
    <property type="component" value="Unassembled WGS sequence"/>
</dbReference>
<dbReference type="AlphaFoldDB" id="A0A7L0JFV6"/>
<dbReference type="EMBL" id="VXAH01000545">
    <property type="protein sequence ID" value="NXK42283.1"/>
    <property type="molecule type" value="Genomic_DNA"/>
</dbReference>
<dbReference type="GO" id="GO:0005634">
    <property type="term" value="C:nucleus"/>
    <property type="evidence" value="ECO:0007669"/>
    <property type="project" value="UniProtKB-SubCell"/>
</dbReference>
<evidence type="ECO:0000256" key="10">
    <source>
        <dbReference type="ARBA" id="ARBA00023242"/>
    </source>
</evidence>
<evidence type="ECO:0000256" key="9">
    <source>
        <dbReference type="ARBA" id="ARBA00023163"/>
    </source>
</evidence>
<evidence type="ECO:0000256" key="8">
    <source>
        <dbReference type="ARBA" id="ARBA00023125"/>
    </source>
</evidence>
<keyword evidence="6" id="KW-0862">Zinc</keyword>
<evidence type="ECO:0000256" key="11">
    <source>
        <dbReference type="PROSITE-ProRule" id="PRU00042"/>
    </source>
</evidence>
<keyword evidence="8" id="KW-0238">DNA-binding</keyword>
<dbReference type="FunFam" id="3.30.160.60:FF:000274">
    <property type="entry name" value="zinc finger protein 16"/>
    <property type="match status" value="1"/>
</dbReference>
<name>A0A7L0JFV6_PIPCL</name>
<keyword evidence="14" id="KW-1185">Reference proteome</keyword>
<keyword evidence="7" id="KW-0805">Transcription regulation</keyword>
<organism evidence="13 14">
    <name type="scientific">Piprites chloris</name>
    <name type="common">Wing-barred manakin</name>
    <dbReference type="NCBI Taxonomy" id="114369"/>
    <lineage>
        <taxon>Eukaryota</taxon>
        <taxon>Metazoa</taxon>
        <taxon>Chordata</taxon>
        <taxon>Craniata</taxon>
        <taxon>Vertebrata</taxon>
        <taxon>Euteleostomi</taxon>
        <taxon>Archelosauria</taxon>
        <taxon>Archosauria</taxon>
        <taxon>Dinosauria</taxon>
        <taxon>Saurischia</taxon>
        <taxon>Theropoda</taxon>
        <taxon>Coelurosauria</taxon>
        <taxon>Aves</taxon>
        <taxon>Neognathae</taxon>
        <taxon>Neoaves</taxon>
        <taxon>Telluraves</taxon>
        <taxon>Australaves</taxon>
        <taxon>Passeriformes</taxon>
        <taxon>Pipridae</taxon>
        <taxon>Piprites</taxon>
    </lineage>
</organism>
<dbReference type="Pfam" id="PF00096">
    <property type="entry name" value="zf-C2H2"/>
    <property type="match status" value="1"/>
</dbReference>
<evidence type="ECO:0000256" key="3">
    <source>
        <dbReference type="ARBA" id="ARBA00022723"/>
    </source>
</evidence>
<dbReference type="GO" id="GO:0008270">
    <property type="term" value="F:zinc ion binding"/>
    <property type="evidence" value="ECO:0007669"/>
    <property type="project" value="UniProtKB-KW"/>
</dbReference>
<keyword evidence="9" id="KW-0804">Transcription</keyword>
<evidence type="ECO:0000256" key="5">
    <source>
        <dbReference type="ARBA" id="ARBA00022771"/>
    </source>
</evidence>
<proteinExistence type="inferred from homology"/>
<dbReference type="InterPro" id="IPR036236">
    <property type="entry name" value="Znf_C2H2_sf"/>
</dbReference>
<dbReference type="GO" id="GO:0000977">
    <property type="term" value="F:RNA polymerase II transcription regulatory region sequence-specific DNA binding"/>
    <property type="evidence" value="ECO:0007669"/>
    <property type="project" value="TreeGrafter"/>
</dbReference>
<dbReference type="PROSITE" id="PS50157">
    <property type="entry name" value="ZINC_FINGER_C2H2_2"/>
    <property type="match status" value="1"/>
</dbReference>
<dbReference type="InterPro" id="IPR050717">
    <property type="entry name" value="C2H2-ZF_Transcription_Reg"/>
</dbReference>
<gene>
    <name evidence="13" type="primary">Zscan29_1</name>
    <name evidence="13" type="ORF">PIPCHL_R10648</name>
</gene>
<keyword evidence="3" id="KW-0479">Metal-binding</keyword>
<feature type="domain" description="C2H2-type" evidence="12">
    <location>
        <begin position="21"/>
        <end position="48"/>
    </location>
</feature>
<dbReference type="Gene3D" id="3.30.160.60">
    <property type="entry name" value="Classic Zinc Finger"/>
    <property type="match status" value="1"/>
</dbReference>
<comment type="similarity">
    <text evidence="2">Belongs to the krueppel C2H2-type zinc-finger protein family.</text>
</comment>
<comment type="caution">
    <text evidence="13">The sequence shown here is derived from an EMBL/GenBank/DDBJ whole genome shotgun (WGS) entry which is preliminary data.</text>
</comment>
<dbReference type="PANTHER" id="PTHR14196:SF12">
    <property type="entry name" value="ZINC FINGER PROTEIN 208-LIKE"/>
    <property type="match status" value="1"/>
</dbReference>
<dbReference type="GO" id="GO:0000981">
    <property type="term" value="F:DNA-binding transcription factor activity, RNA polymerase II-specific"/>
    <property type="evidence" value="ECO:0007669"/>
    <property type="project" value="TreeGrafter"/>
</dbReference>
<evidence type="ECO:0000313" key="14">
    <source>
        <dbReference type="Proteomes" id="UP000520962"/>
    </source>
</evidence>
<evidence type="ECO:0000256" key="4">
    <source>
        <dbReference type="ARBA" id="ARBA00022737"/>
    </source>
</evidence>
<keyword evidence="5 11" id="KW-0863">Zinc-finger</keyword>
<keyword evidence="4" id="KW-0677">Repeat</keyword>
<sequence length="56" mass="6459">SLSRSSELVIPEQPPTRKKPFRCLECGKSFRESSNLLTHQHIHTEEWPYTCGECGK</sequence>